<accession>A0A9D4XZV8</accession>
<dbReference type="CDD" id="cd22157">
    <property type="entry name" value="F-box_AtFBW1-like"/>
    <property type="match status" value="1"/>
</dbReference>
<dbReference type="SMART" id="SM00256">
    <property type="entry name" value="FBOX"/>
    <property type="match status" value="1"/>
</dbReference>
<dbReference type="InterPro" id="IPR050796">
    <property type="entry name" value="SCF_F-box_component"/>
</dbReference>
<dbReference type="NCBIfam" id="TIGR01640">
    <property type="entry name" value="F_box_assoc_1"/>
    <property type="match status" value="1"/>
</dbReference>
<dbReference type="InterPro" id="IPR001810">
    <property type="entry name" value="F-box_dom"/>
</dbReference>
<dbReference type="Proteomes" id="UP001058974">
    <property type="component" value="Chromosome 3"/>
</dbReference>
<evidence type="ECO:0000259" key="1">
    <source>
        <dbReference type="PROSITE" id="PS50181"/>
    </source>
</evidence>
<protein>
    <recommendedName>
        <fullName evidence="1">F-box domain-containing protein</fullName>
    </recommendedName>
</protein>
<dbReference type="Pfam" id="PF07734">
    <property type="entry name" value="FBA_1"/>
    <property type="match status" value="1"/>
</dbReference>
<dbReference type="PANTHER" id="PTHR31672">
    <property type="entry name" value="BNACNNG10540D PROTEIN"/>
    <property type="match status" value="1"/>
</dbReference>
<dbReference type="InterPro" id="IPR017451">
    <property type="entry name" value="F-box-assoc_interact_dom"/>
</dbReference>
<organism evidence="2 3">
    <name type="scientific">Pisum sativum</name>
    <name type="common">Garden pea</name>
    <name type="synonym">Lathyrus oleraceus</name>
    <dbReference type="NCBI Taxonomy" id="3888"/>
    <lineage>
        <taxon>Eukaryota</taxon>
        <taxon>Viridiplantae</taxon>
        <taxon>Streptophyta</taxon>
        <taxon>Embryophyta</taxon>
        <taxon>Tracheophyta</taxon>
        <taxon>Spermatophyta</taxon>
        <taxon>Magnoliopsida</taxon>
        <taxon>eudicotyledons</taxon>
        <taxon>Gunneridae</taxon>
        <taxon>Pentapetalae</taxon>
        <taxon>rosids</taxon>
        <taxon>fabids</taxon>
        <taxon>Fabales</taxon>
        <taxon>Fabaceae</taxon>
        <taxon>Papilionoideae</taxon>
        <taxon>50 kb inversion clade</taxon>
        <taxon>NPAAA clade</taxon>
        <taxon>Hologalegina</taxon>
        <taxon>IRL clade</taxon>
        <taxon>Fabeae</taxon>
        <taxon>Lathyrus</taxon>
    </lineage>
</organism>
<dbReference type="InterPro" id="IPR006527">
    <property type="entry name" value="F-box-assoc_dom_typ1"/>
</dbReference>
<dbReference type="EMBL" id="JAMSHJ010000003">
    <property type="protein sequence ID" value="KAI5430082.1"/>
    <property type="molecule type" value="Genomic_DNA"/>
</dbReference>
<dbReference type="SUPFAM" id="SSF81383">
    <property type="entry name" value="F-box domain"/>
    <property type="match status" value="1"/>
</dbReference>
<reference evidence="2 3" key="1">
    <citation type="journal article" date="2022" name="Nat. Genet.">
        <title>Improved pea reference genome and pan-genome highlight genomic features and evolutionary characteristics.</title>
        <authorList>
            <person name="Yang T."/>
            <person name="Liu R."/>
            <person name="Luo Y."/>
            <person name="Hu S."/>
            <person name="Wang D."/>
            <person name="Wang C."/>
            <person name="Pandey M.K."/>
            <person name="Ge S."/>
            <person name="Xu Q."/>
            <person name="Li N."/>
            <person name="Li G."/>
            <person name="Huang Y."/>
            <person name="Saxena R.K."/>
            <person name="Ji Y."/>
            <person name="Li M."/>
            <person name="Yan X."/>
            <person name="He Y."/>
            <person name="Liu Y."/>
            <person name="Wang X."/>
            <person name="Xiang C."/>
            <person name="Varshney R.K."/>
            <person name="Ding H."/>
            <person name="Gao S."/>
            <person name="Zong X."/>
        </authorList>
    </citation>
    <scope>NUCLEOTIDE SEQUENCE [LARGE SCALE GENOMIC DNA]</scope>
    <source>
        <strain evidence="2 3">cv. Zhongwan 6</strain>
    </source>
</reference>
<dbReference type="Gramene" id="Psat03G0460100-T1">
    <property type="protein sequence ID" value="KAI5430082.1"/>
    <property type="gene ID" value="KIW84_034601"/>
</dbReference>
<dbReference type="PANTHER" id="PTHR31672:SF13">
    <property type="entry name" value="F-BOX PROTEIN CPR30-LIKE"/>
    <property type="match status" value="1"/>
</dbReference>
<dbReference type="AlphaFoldDB" id="A0A9D4XZV8"/>
<sequence length="324" mass="37896">MVTLPPKLRCRRRKSKPSPLTILSNDLIADILSRLTVKHLMQMKCVSKSWNNLISDPIFIKIHLHRSSLNPQFSLISSHNDDHSFVPFPVTRLWENRRINLPRDPCFQLHNKNCYDVVGSCNGLVCLVGYSLNVITRYKKFWLRFWNPATRAISQKLGFFFYYDRYKYEYYKFMFGYDNSTETYKVVALRSVTNHPLSETDVKVFSLGDNVWRTIHGFPAIPLQLHFGHEYDGVHLSCTINWMAIQDVFGRDDAVEQYVIISLDLSTETFTQLMPPENYDNYGGISPNICVLMDSLCFSYDEEAEFFIWRMTKFGDEKSCYSES</sequence>
<feature type="domain" description="F-box" evidence="1">
    <location>
        <begin position="17"/>
        <end position="62"/>
    </location>
</feature>
<comment type="caution">
    <text evidence="2">The sequence shown here is derived from an EMBL/GenBank/DDBJ whole genome shotgun (WGS) entry which is preliminary data.</text>
</comment>
<evidence type="ECO:0000313" key="2">
    <source>
        <dbReference type="EMBL" id="KAI5430082.1"/>
    </source>
</evidence>
<gene>
    <name evidence="2" type="ORF">KIW84_034601</name>
</gene>
<dbReference type="Pfam" id="PF00646">
    <property type="entry name" value="F-box"/>
    <property type="match status" value="1"/>
</dbReference>
<dbReference type="PROSITE" id="PS50181">
    <property type="entry name" value="FBOX"/>
    <property type="match status" value="1"/>
</dbReference>
<dbReference type="InterPro" id="IPR036047">
    <property type="entry name" value="F-box-like_dom_sf"/>
</dbReference>
<dbReference type="Gene3D" id="1.20.1280.50">
    <property type="match status" value="1"/>
</dbReference>
<name>A0A9D4XZV8_PEA</name>
<proteinExistence type="predicted"/>
<keyword evidence="3" id="KW-1185">Reference proteome</keyword>
<evidence type="ECO:0000313" key="3">
    <source>
        <dbReference type="Proteomes" id="UP001058974"/>
    </source>
</evidence>